<name>A0ACC1L8M3_9FUNG</name>
<evidence type="ECO:0000313" key="1">
    <source>
        <dbReference type="EMBL" id="KAJ2803170.1"/>
    </source>
</evidence>
<dbReference type="EMBL" id="JANBUN010000515">
    <property type="protein sequence ID" value="KAJ2803170.1"/>
    <property type="molecule type" value="Genomic_DNA"/>
</dbReference>
<feature type="non-terminal residue" evidence="1">
    <location>
        <position position="1"/>
    </location>
</feature>
<protein>
    <submittedName>
        <fullName evidence="1">Uncharacterized protein</fullName>
    </submittedName>
</protein>
<proteinExistence type="predicted"/>
<organism evidence="1 2">
    <name type="scientific">Coemansia helicoidea</name>
    <dbReference type="NCBI Taxonomy" id="1286919"/>
    <lineage>
        <taxon>Eukaryota</taxon>
        <taxon>Fungi</taxon>
        <taxon>Fungi incertae sedis</taxon>
        <taxon>Zoopagomycota</taxon>
        <taxon>Kickxellomycotina</taxon>
        <taxon>Kickxellomycetes</taxon>
        <taxon>Kickxellales</taxon>
        <taxon>Kickxellaceae</taxon>
        <taxon>Coemansia</taxon>
    </lineage>
</organism>
<accession>A0ACC1L8M3</accession>
<reference evidence="1" key="1">
    <citation type="submission" date="2022-07" db="EMBL/GenBank/DDBJ databases">
        <title>Phylogenomic reconstructions and comparative analyses of Kickxellomycotina fungi.</title>
        <authorList>
            <person name="Reynolds N.K."/>
            <person name="Stajich J.E."/>
            <person name="Barry K."/>
            <person name="Grigoriev I.V."/>
            <person name="Crous P."/>
            <person name="Smith M.E."/>
        </authorList>
    </citation>
    <scope>NUCLEOTIDE SEQUENCE</scope>
    <source>
        <strain evidence="1">BCRC 34780</strain>
    </source>
</reference>
<comment type="caution">
    <text evidence="1">The sequence shown here is derived from an EMBL/GenBank/DDBJ whole genome shotgun (WGS) entry which is preliminary data.</text>
</comment>
<dbReference type="Proteomes" id="UP001140087">
    <property type="component" value="Unassembled WGS sequence"/>
</dbReference>
<sequence>LCNKCVAGYSHHCRFLNTCVGSSNYLLFCAFVVLAHLYSLLALACSIRVAWSAGSDHARFRQALWAAVGAPWSLPATGRAAEGAAVAFLILLALYMLLSLVALLALTLLLALHVRSWRPAACIGRCRALSCCAIAGGACRRRRRRALSSGQCVAVGYPVPATQRSLPLLSAMGCLPAETVSMVTGTAESIAPAPESP</sequence>
<evidence type="ECO:0000313" key="2">
    <source>
        <dbReference type="Proteomes" id="UP001140087"/>
    </source>
</evidence>
<gene>
    <name evidence="1" type="ORF">H4R21_002133</name>
</gene>
<keyword evidence="2" id="KW-1185">Reference proteome</keyword>